<name>A0A8J3GE51_9BACT</name>
<dbReference type="EMBL" id="BMXG01000016">
    <property type="protein sequence ID" value="GHC06925.1"/>
    <property type="molecule type" value="Genomic_DNA"/>
</dbReference>
<reference evidence="1" key="1">
    <citation type="journal article" date="2014" name="Int. J. Syst. Evol. Microbiol.">
        <title>Complete genome sequence of Corynebacterium casei LMG S-19264T (=DSM 44701T), isolated from a smear-ripened cheese.</title>
        <authorList>
            <consortium name="US DOE Joint Genome Institute (JGI-PGF)"/>
            <person name="Walter F."/>
            <person name="Albersmeier A."/>
            <person name="Kalinowski J."/>
            <person name="Ruckert C."/>
        </authorList>
    </citation>
    <scope>NUCLEOTIDE SEQUENCE</scope>
    <source>
        <strain evidence="1">KCTC 12870</strain>
    </source>
</reference>
<evidence type="ECO:0000313" key="2">
    <source>
        <dbReference type="Proteomes" id="UP000642829"/>
    </source>
</evidence>
<keyword evidence="2" id="KW-1185">Reference proteome</keyword>
<comment type="caution">
    <text evidence="1">The sequence shown here is derived from an EMBL/GenBank/DDBJ whole genome shotgun (WGS) entry which is preliminary data.</text>
</comment>
<protein>
    <recommendedName>
        <fullName evidence="3">LacI family transcriptional regulator</fullName>
    </recommendedName>
</protein>
<organism evidence="1 2">
    <name type="scientific">Cerasicoccus arenae</name>
    <dbReference type="NCBI Taxonomy" id="424488"/>
    <lineage>
        <taxon>Bacteria</taxon>
        <taxon>Pseudomonadati</taxon>
        <taxon>Verrucomicrobiota</taxon>
        <taxon>Opitutia</taxon>
        <taxon>Puniceicoccales</taxon>
        <taxon>Cerasicoccaceae</taxon>
        <taxon>Cerasicoccus</taxon>
    </lineage>
</organism>
<evidence type="ECO:0008006" key="3">
    <source>
        <dbReference type="Google" id="ProtNLM"/>
    </source>
</evidence>
<dbReference type="Proteomes" id="UP000642829">
    <property type="component" value="Unassembled WGS sequence"/>
</dbReference>
<dbReference type="AlphaFoldDB" id="A0A8J3GE51"/>
<accession>A0A8J3GE51</accession>
<reference evidence="1" key="2">
    <citation type="submission" date="2020-09" db="EMBL/GenBank/DDBJ databases">
        <authorList>
            <person name="Sun Q."/>
            <person name="Kim S."/>
        </authorList>
    </citation>
    <scope>NUCLEOTIDE SEQUENCE</scope>
    <source>
        <strain evidence="1">KCTC 12870</strain>
    </source>
</reference>
<dbReference type="InterPro" id="IPR028082">
    <property type="entry name" value="Peripla_BP_I"/>
</dbReference>
<evidence type="ECO:0000313" key="1">
    <source>
        <dbReference type="EMBL" id="GHC06925.1"/>
    </source>
</evidence>
<sequence length="246" mass="27763">MGLKRRADQFGYTVENFGLREQSMSARRLNDVLYNRGIQALCFGPEMAVEPDCCFDWDRFSAISICHSMVYPKLHRAIAHHFHSITLALSKLREKGYQRIGFCVKNEAVEWTEGLWHAGMLYFLQQYPEMQVEVLSVSEDDIMCVVDWCKTHKIEVLLEIYPEVHKILHDSGLVAAGIDYATLDWNPENAGIAGINQNAERIGEMAIDLVISMLKAGERGVPPLATAVMSEVTWVDGPSLRRSSSV</sequence>
<gene>
    <name evidence="1" type="ORF">GCM10007047_24980</name>
</gene>
<proteinExistence type="predicted"/>
<dbReference type="SUPFAM" id="SSF53822">
    <property type="entry name" value="Periplasmic binding protein-like I"/>
    <property type="match status" value="1"/>
</dbReference>